<accession>A0A9E7PMN3</accession>
<dbReference type="GO" id="GO:0005886">
    <property type="term" value="C:plasma membrane"/>
    <property type="evidence" value="ECO:0007669"/>
    <property type="project" value="UniProtKB-SubCell"/>
</dbReference>
<evidence type="ECO:0000256" key="1">
    <source>
        <dbReference type="ARBA" id="ARBA00004651"/>
    </source>
</evidence>
<keyword evidence="5" id="KW-0472">Membrane</keyword>
<dbReference type="InterPro" id="IPR033480">
    <property type="entry name" value="sCache_2"/>
</dbReference>
<dbReference type="GeneID" id="74306152"/>
<sequence>MTGKSAINFKGIIITALIVTALIFSAGCTGEAPPEPENQVIPTITEDITPAESVSPEEEKTPETTIIGEEEFVDFVDRAAQFANENGEEVAFSEYNKKDGIFSKGDLYIYAYNFEGILLAHPYQPEKIGTDRLDWTTANGLEFVRAAMDTAKNGEGYIMYMYPAPESGSINESESSTYIPKIGYVKKVNDNLWIGSGIYLRDYTDSKTGAMPEEIIKMTDLVEGTVEFAEENGDEEALKEIDLINGQFTQGNLYDYAYDYNCTMLAHPYMPEKIGTNLKEFTGPYGVKVIRVLAETAKNGGGYVVFGWENPENNNKPELKLGYVKPVNDKWWVGSGVYLSDLY</sequence>
<evidence type="ECO:0000256" key="4">
    <source>
        <dbReference type="ARBA" id="ARBA00022989"/>
    </source>
</evidence>
<evidence type="ECO:0000256" key="2">
    <source>
        <dbReference type="ARBA" id="ARBA00022475"/>
    </source>
</evidence>
<dbReference type="AlphaFoldDB" id="A0A9E7PMN3"/>
<dbReference type="InterPro" id="IPR004010">
    <property type="entry name" value="Double_Cache_2"/>
</dbReference>
<dbReference type="KEGG" id="mend:L6E24_00620"/>
<feature type="domain" description="Single Cache" evidence="6">
    <location>
        <begin position="63"/>
        <end position="145"/>
    </location>
</feature>
<dbReference type="EMBL" id="CP096115">
    <property type="protein sequence ID" value="UUX92665.1"/>
    <property type="molecule type" value="Genomic_DNA"/>
</dbReference>
<dbReference type="Pfam" id="PF08269">
    <property type="entry name" value="dCache_2"/>
    <property type="match status" value="1"/>
</dbReference>
<dbReference type="Gene3D" id="3.30.450.20">
    <property type="entry name" value="PAS domain"/>
    <property type="match status" value="2"/>
</dbReference>
<dbReference type="SMART" id="SM01049">
    <property type="entry name" value="Cache_2"/>
    <property type="match status" value="2"/>
</dbReference>
<evidence type="ECO:0000256" key="5">
    <source>
        <dbReference type="ARBA" id="ARBA00023136"/>
    </source>
</evidence>
<keyword evidence="8" id="KW-1185">Reference proteome</keyword>
<evidence type="ECO:0000313" key="7">
    <source>
        <dbReference type="EMBL" id="UUX92665.1"/>
    </source>
</evidence>
<organism evidence="7 8">
    <name type="scientific">Methanoplanus endosymbiosus</name>
    <dbReference type="NCBI Taxonomy" id="33865"/>
    <lineage>
        <taxon>Archaea</taxon>
        <taxon>Methanobacteriati</taxon>
        <taxon>Methanobacteriota</taxon>
        <taxon>Stenosarchaea group</taxon>
        <taxon>Methanomicrobia</taxon>
        <taxon>Methanomicrobiales</taxon>
        <taxon>Methanomicrobiaceae</taxon>
        <taxon>Methanoplanus</taxon>
    </lineage>
</organism>
<evidence type="ECO:0000313" key="8">
    <source>
        <dbReference type="Proteomes" id="UP001060368"/>
    </source>
</evidence>
<reference evidence="7" key="1">
    <citation type="submission" date="2022-04" db="EMBL/GenBank/DDBJ databases">
        <title>Complete genome of Methanoplanus endosymbiosus DSM 3599.</title>
        <authorList>
            <person name="Chen S.-C."/>
            <person name="You Y.-T."/>
            <person name="Zhou Y.-Z."/>
            <person name="Lai M.-C."/>
        </authorList>
    </citation>
    <scope>NUCLEOTIDE SEQUENCE</scope>
    <source>
        <strain evidence="7">DSM 3599</strain>
    </source>
</reference>
<dbReference type="Proteomes" id="UP001060368">
    <property type="component" value="Chromosome"/>
</dbReference>
<keyword evidence="4" id="KW-1133">Transmembrane helix</keyword>
<dbReference type="PROSITE" id="PS51257">
    <property type="entry name" value="PROKAR_LIPOPROTEIN"/>
    <property type="match status" value="1"/>
</dbReference>
<name>A0A9E7PMN3_9EURY</name>
<keyword evidence="2" id="KW-1003">Cell membrane</keyword>
<evidence type="ECO:0000256" key="3">
    <source>
        <dbReference type="ARBA" id="ARBA00022692"/>
    </source>
</evidence>
<evidence type="ECO:0000259" key="6">
    <source>
        <dbReference type="SMART" id="SM01049"/>
    </source>
</evidence>
<protein>
    <submittedName>
        <fullName evidence="7">Cache domain-containing protein</fullName>
    </submittedName>
</protein>
<comment type="subcellular location">
    <subcellularLocation>
        <location evidence="1">Cell membrane</location>
        <topology evidence="1">Multi-pass membrane protein</topology>
    </subcellularLocation>
</comment>
<dbReference type="RefSeq" id="WP_257742809.1">
    <property type="nucleotide sequence ID" value="NZ_CP096115.1"/>
</dbReference>
<feature type="domain" description="Single Cache" evidence="6">
    <location>
        <begin position="207"/>
        <end position="291"/>
    </location>
</feature>
<keyword evidence="3" id="KW-0812">Transmembrane</keyword>
<proteinExistence type="predicted"/>
<gene>
    <name evidence="7" type="ORF">L6E24_00620</name>
</gene>